<accession>A0AAV4VDA3</accession>
<dbReference type="Proteomes" id="UP001054837">
    <property type="component" value="Unassembled WGS sequence"/>
</dbReference>
<keyword evidence="2" id="KW-1185">Reference proteome</keyword>
<evidence type="ECO:0000313" key="1">
    <source>
        <dbReference type="EMBL" id="GIY68112.1"/>
    </source>
</evidence>
<name>A0AAV4VDA3_9ARAC</name>
<proteinExistence type="predicted"/>
<evidence type="ECO:0000313" key="2">
    <source>
        <dbReference type="Proteomes" id="UP001054837"/>
    </source>
</evidence>
<dbReference type="AlphaFoldDB" id="A0AAV4VDA3"/>
<reference evidence="1 2" key="1">
    <citation type="submission" date="2021-06" db="EMBL/GenBank/DDBJ databases">
        <title>Caerostris darwini draft genome.</title>
        <authorList>
            <person name="Kono N."/>
            <person name="Arakawa K."/>
        </authorList>
    </citation>
    <scope>NUCLEOTIDE SEQUENCE [LARGE SCALE GENOMIC DNA]</scope>
</reference>
<organism evidence="1 2">
    <name type="scientific">Caerostris darwini</name>
    <dbReference type="NCBI Taxonomy" id="1538125"/>
    <lineage>
        <taxon>Eukaryota</taxon>
        <taxon>Metazoa</taxon>
        <taxon>Ecdysozoa</taxon>
        <taxon>Arthropoda</taxon>
        <taxon>Chelicerata</taxon>
        <taxon>Arachnida</taxon>
        <taxon>Araneae</taxon>
        <taxon>Araneomorphae</taxon>
        <taxon>Entelegynae</taxon>
        <taxon>Araneoidea</taxon>
        <taxon>Araneidae</taxon>
        <taxon>Caerostris</taxon>
    </lineage>
</organism>
<gene>
    <name evidence="1" type="ORF">CDAR_425461</name>
</gene>
<dbReference type="EMBL" id="BPLQ01012837">
    <property type="protein sequence ID" value="GIY68112.1"/>
    <property type="molecule type" value="Genomic_DNA"/>
</dbReference>
<sequence>MLWTVFPKSGSLVLELPSGTVHFQSIKLYVRKIMKTTFCQELNRTNAHRPWFDLLQYVPDASRSEAVTSFHLATVHGCHAKHLSRIIISPAPCCPLCDSKDEMDVQHQFLCPALSAEGVCGRYWHASELMGKC</sequence>
<comment type="caution">
    <text evidence="1">The sequence shown here is derived from an EMBL/GenBank/DDBJ whole genome shotgun (WGS) entry which is preliminary data.</text>
</comment>
<protein>
    <submittedName>
        <fullName evidence="1">Uncharacterized protein</fullName>
    </submittedName>
</protein>